<dbReference type="SUPFAM" id="SSF51556">
    <property type="entry name" value="Metallo-dependent hydrolases"/>
    <property type="match status" value="1"/>
</dbReference>
<evidence type="ECO:0000256" key="1">
    <source>
        <dbReference type="ARBA" id="ARBA00022723"/>
    </source>
</evidence>
<accession>A0ABT4MP52</accession>
<organism evidence="4 5">
    <name type="scientific">Gordonia rubripertincta</name>
    <name type="common">Rhodococcus corallinus</name>
    <dbReference type="NCBI Taxonomy" id="36822"/>
    <lineage>
        <taxon>Bacteria</taxon>
        <taxon>Bacillati</taxon>
        <taxon>Actinomycetota</taxon>
        <taxon>Actinomycetes</taxon>
        <taxon>Mycobacteriales</taxon>
        <taxon>Gordoniaceae</taxon>
        <taxon>Gordonia</taxon>
    </lineage>
</organism>
<comment type="caution">
    <text evidence="4">The sequence shown here is derived from an EMBL/GenBank/DDBJ whole genome shotgun (WGS) entry which is preliminary data.</text>
</comment>
<dbReference type="EMBL" id="JAPWIE010000001">
    <property type="protein sequence ID" value="MCZ4548619.1"/>
    <property type="molecule type" value="Genomic_DNA"/>
</dbReference>
<keyword evidence="2" id="KW-0378">Hydrolase</keyword>
<evidence type="ECO:0000313" key="4">
    <source>
        <dbReference type="EMBL" id="MCZ4548619.1"/>
    </source>
</evidence>
<dbReference type="Pfam" id="PF02126">
    <property type="entry name" value="PTE"/>
    <property type="match status" value="1"/>
</dbReference>
<proteinExistence type="inferred from homology"/>
<dbReference type="RefSeq" id="WP_301569110.1">
    <property type="nucleotide sequence ID" value="NZ_JAPWIE010000001.1"/>
</dbReference>
<reference evidence="4" key="1">
    <citation type="submission" date="2022-12" db="EMBL/GenBank/DDBJ databases">
        <authorList>
            <person name="Krivoruchko A.V."/>
            <person name="Elkin A."/>
        </authorList>
    </citation>
    <scope>NUCLEOTIDE SEQUENCE</scope>
    <source>
        <strain evidence="4">IEGM 1388</strain>
    </source>
</reference>
<dbReference type="InterPro" id="IPR001559">
    <property type="entry name" value="Phosphotriesterase"/>
</dbReference>
<dbReference type="InterPro" id="IPR017947">
    <property type="entry name" value="AryldialkylPase_Zn-BS"/>
</dbReference>
<dbReference type="PROSITE" id="PS51347">
    <property type="entry name" value="PHOSPHOTRIESTERASE_2"/>
    <property type="match status" value="1"/>
</dbReference>
<dbReference type="InterPro" id="IPR032466">
    <property type="entry name" value="Metal_Hydrolase"/>
</dbReference>
<protein>
    <submittedName>
        <fullName evidence="4">Phosphotriesterase-related protein</fullName>
    </submittedName>
</protein>
<dbReference type="PANTHER" id="PTHR10819">
    <property type="entry name" value="PHOSPHOTRIESTERASE-RELATED"/>
    <property type="match status" value="1"/>
</dbReference>
<name>A0ABT4MP52_GORRU</name>
<dbReference type="PANTHER" id="PTHR10819:SF3">
    <property type="entry name" value="PHOSPHOTRIESTERASE-RELATED PROTEIN"/>
    <property type="match status" value="1"/>
</dbReference>
<evidence type="ECO:0000256" key="2">
    <source>
        <dbReference type="ARBA" id="ARBA00022801"/>
    </source>
</evidence>
<gene>
    <name evidence="4" type="ORF">O4213_01400</name>
</gene>
<feature type="modified residue" description="N6-carboxylysine" evidence="3">
    <location>
        <position position="145"/>
    </location>
</feature>
<keyword evidence="5" id="KW-1185">Reference proteome</keyword>
<keyword evidence="1" id="KW-0479">Metal-binding</keyword>
<sequence length="323" mass="35654">MIETALGPIASEHLGTTLMHEHIFGLSPEIHWNRPDLPEGWDMERRAREAADRLNGIKALGIDTIVDLTVIGLGRFVPAIQRVAAQAAVNIVVSTGIYCSGILPPYFGNKGPGSLFGGQDRMVEFFVRDIVEGIGDTGVKAAMLKCVIDRAELTPDIERLVAAIARTHELTGAPITVHTDALSQSGRAAYRELKDRGVDPDRVIVGHAGDSTDLDYLSELADRGLWLGMDRFGIESVSGEDRIATVVAMCERGYDERMVLSHDAYSFNDRVDSTIVAARNPDYHYAHISRDVIPELRRRGVTHEMIDRMMVRNPREILDGSIR</sequence>
<dbReference type="Proteomes" id="UP001067235">
    <property type="component" value="Unassembled WGS sequence"/>
</dbReference>
<evidence type="ECO:0000313" key="5">
    <source>
        <dbReference type="Proteomes" id="UP001067235"/>
    </source>
</evidence>
<evidence type="ECO:0000256" key="3">
    <source>
        <dbReference type="PROSITE-ProRule" id="PRU00679"/>
    </source>
</evidence>
<dbReference type="PROSITE" id="PS01322">
    <property type="entry name" value="PHOSPHOTRIESTERASE_1"/>
    <property type="match status" value="1"/>
</dbReference>
<dbReference type="Gene3D" id="3.20.20.140">
    <property type="entry name" value="Metal-dependent hydrolases"/>
    <property type="match status" value="1"/>
</dbReference>
<comment type="similarity">
    <text evidence="3">Belongs to the metallo-dependent hydrolases superfamily. Phosphotriesterase family.</text>
</comment>